<accession>A0ABD0L1Q2</accession>
<evidence type="ECO:0000313" key="2">
    <source>
        <dbReference type="Proteomes" id="UP001519460"/>
    </source>
</evidence>
<dbReference type="AlphaFoldDB" id="A0ABD0L1Q2"/>
<gene>
    <name evidence="1" type="ORF">BaRGS_00015363</name>
</gene>
<protein>
    <submittedName>
        <fullName evidence="1">Uncharacterized protein</fullName>
    </submittedName>
</protein>
<reference evidence="1 2" key="1">
    <citation type="journal article" date="2023" name="Sci. Data">
        <title>Genome assembly of the Korean intertidal mud-creeper Batillaria attramentaria.</title>
        <authorList>
            <person name="Patra A.K."/>
            <person name="Ho P.T."/>
            <person name="Jun S."/>
            <person name="Lee S.J."/>
            <person name="Kim Y."/>
            <person name="Won Y.J."/>
        </authorList>
    </citation>
    <scope>NUCLEOTIDE SEQUENCE [LARGE SCALE GENOMIC DNA]</scope>
    <source>
        <strain evidence="1">Wonlab-2016</strain>
    </source>
</reference>
<organism evidence="1 2">
    <name type="scientific">Batillaria attramentaria</name>
    <dbReference type="NCBI Taxonomy" id="370345"/>
    <lineage>
        <taxon>Eukaryota</taxon>
        <taxon>Metazoa</taxon>
        <taxon>Spiralia</taxon>
        <taxon>Lophotrochozoa</taxon>
        <taxon>Mollusca</taxon>
        <taxon>Gastropoda</taxon>
        <taxon>Caenogastropoda</taxon>
        <taxon>Sorbeoconcha</taxon>
        <taxon>Cerithioidea</taxon>
        <taxon>Batillariidae</taxon>
        <taxon>Batillaria</taxon>
    </lineage>
</organism>
<keyword evidence="2" id="KW-1185">Reference proteome</keyword>
<dbReference type="EMBL" id="JACVVK020000093">
    <property type="protein sequence ID" value="KAK7493463.1"/>
    <property type="molecule type" value="Genomic_DNA"/>
</dbReference>
<dbReference type="Proteomes" id="UP001519460">
    <property type="component" value="Unassembled WGS sequence"/>
</dbReference>
<proteinExistence type="predicted"/>
<sequence>MVGWYTNRWVGSRIVNKPIDHTLNSSLQETGLQFKHDPSVSKHARFPKIRASTQSAHLVSASDGILTKHLHVVCKMSRTRTASAKPSASTVEISQLVGRVLKMVTSFFPPSWLWHGINLCKWPPEPLPQSVIPRSY</sequence>
<name>A0ABD0L1Q2_9CAEN</name>
<comment type="caution">
    <text evidence="1">The sequence shown here is derived from an EMBL/GenBank/DDBJ whole genome shotgun (WGS) entry which is preliminary data.</text>
</comment>
<evidence type="ECO:0000313" key="1">
    <source>
        <dbReference type="EMBL" id="KAK7493463.1"/>
    </source>
</evidence>